<dbReference type="Pfam" id="PF20226">
    <property type="entry name" value="DUF6585"/>
    <property type="match status" value="1"/>
</dbReference>
<dbReference type="AlphaFoldDB" id="A0A918F1C0"/>
<evidence type="ECO:0000313" key="2">
    <source>
        <dbReference type="Proteomes" id="UP000656732"/>
    </source>
</evidence>
<dbReference type="InterPro" id="IPR046492">
    <property type="entry name" value="DUF6585"/>
</dbReference>
<keyword evidence="2" id="KW-1185">Reference proteome</keyword>
<accession>A0A918F1C0</accession>
<dbReference type="Proteomes" id="UP000656732">
    <property type="component" value="Unassembled WGS sequence"/>
</dbReference>
<gene>
    <name evidence="1" type="ORF">GCM10010280_44100</name>
</gene>
<reference evidence="1" key="2">
    <citation type="submission" date="2020-09" db="EMBL/GenBank/DDBJ databases">
        <authorList>
            <person name="Sun Q."/>
            <person name="Ohkuma M."/>
        </authorList>
    </citation>
    <scope>NUCLEOTIDE SEQUENCE</scope>
    <source>
        <strain evidence="1">JCM 4403</strain>
    </source>
</reference>
<comment type="caution">
    <text evidence="1">The sequence shown here is derived from an EMBL/GenBank/DDBJ whole genome shotgun (WGS) entry which is preliminary data.</text>
</comment>
<name>A0A918F1C0_9ACTN</name>
<sequence>MTETGTGPAPTGQVAALARARGLGAWVERTFLPKKGLFLRKWEGSRLYFFVGGLVITGPGDFAAAYDWRTASVLQSVTSVNGVVQEARYTVFDRSGAAVGLGRGGDMLFPRQHAGLGITSLVKGAPFTFEGDWGPYIQQRIAEERGAEVLADLERGGTVPFGAVTLSRSGVTVQERSAAWDGLGDIRASDGQVLFPDAGGRRQALPSVPATHVANLVLFLAVCRHVGAA</sequence>
<organism evidence="1 2">
    <name type="scientific">Streptomyces pilosus</name>
    <dbReference type="NCBI Taxonomy" id="28893"/>
    <lineage>
        <taxon>Bacteria</taxon>
        <taxon>Bacillati</taxon>
        <taxon>Actinomycetota</taxon>
        <taxon>Actinomycetes</taxon>
        <taxon>Kitasatosporales</taxon>
        <taxon>Streptomycetaceae</taxon>
        <taxon>Streptomyces</taxon>
    </lineage>
</organism>
<evidence type="ECO:0000313" key="1">
    <source>
        <dbReference type="EMBL" id="GGQ91747.1"/>
    </source>
</evidence>
<reference evidence="1" key="1">
    <citation type="journal article" date="2014" name="Int. J. Syst. Evol. Microbiol.">
        <title>Complete genome sequence of Corynebacterium casei LMG S-19264T (=DSM 44701T), isolated from a smear-ripened cheese.</title>
        <authorList>
            <consortium name="US DOE Joint Genome Institute (JGI-PGF)"/>
            <person name="Walter F."/>
            <person name="Albersmeier A."/>
            <person name="Kalinowski J."/>
            <person name="Ruckert C."/>
        </authorList>
    </citation>
    <scope>NUCLEOTIDE SEQUENCE</scope>
    <source>
        <strain evidence="1">JCM 4403</strain>
    </source>
</reference>
<dbReference type="EMBL" id="BMTU01000009">
    <property type="protein sequence ID" value="GGQ91747.1"/>
    <property type="molecule type" value="Genomic_DNA"/>
</dbReference>
<dbReference type="RefSeq" id="WP_189559698.1">
    <property type="nucleotide sequence ID" value="NZ_BMTE01000002.1"/>
</dbReference>
<proteinExistence type="predicted"/>
<protein>
    <submittedName>
        <fullName evidence="1">Uncharacterized protein</fullName>
    </submittedName>
</protein>